<name>A0AAD1E400_9PSED</name>
<organism evidence="1 2">
    <name type="scientific">Pseudomonas chlororaphis subsp. aureofaciens</name>
    <dbReference type="NCBI Taxonomy" id="587851"/>
    <lineage>
        <taxon>Bacteria</taxon>
        <taxon>Pseudomonadati</taxon>
        <taxon>Pseudomonadota</taxon>
        <taxon>Gammaproteobacteria</taxon>
        <taxon>Pseudomonadales</taxon>
        <taxon>Pseudomonadaceae</taxon>
        <taxon>Pseudomonas</taxon>
    </lineage>
</organism>
<dbReference type="AlphaFoldDB" id="A0AAD1E400"/>
<protein>
    <submittedName>
        <fullName evidence="1">Uncharacterized protein</fullName>
    </submittedName>
</protein>
<sequence length="37" mass="3935">MAHIRCGFCQRFLLEGIVRAAGLIASKLAPTGAALFM</sequence>
<evidence type="ECO:0000313" key="1">
    <source>
        <dbReference type="EMBL" id="AZE27407.1"/>
    </source>
</evidence>
<dbReference type="Proteomes" id="UP000280455">
    <property type="component" value="Chromosome"/>
</dbReference>
<evidence type="ECO:0000313" key="2">
    <source>
        <dbReference type="Proteomes" id="UP000280455"/>
    </source>
</evidence>
<proteinExistence type="predicted"/>
<dbReference type="EMBL" id="CP027750">
    <property type="protein sequence ID" value="AZE27407.1"/>
    <property type="molecule type" value="Genomic_DNA"/>
</dbReference>
<gene>
    <name evidence="1" type="ORF">C4K07_0595</name>
</gene>
<reference evidence="1 2" key="1">
    <citation type="submission" date="2018-03" db="EMBL/GenBank/DDBJ databases">
        <title>Diversity of phytobeneficial traits revealed by whole-genome analysis of worldwide-isolated phenazine-producing Pseudomonas spp.</title>
        <authorList>
            <person name="Biessy A."/>
            <person name="Novinscak A."/>
            <person name="Blom J."/>
            <person name="Leger G."/>
            <person name="Thomashow L.S."/>
            <person name="Cazorla F.M."/>
            <person name="Josic D."/>
            <person name="Filion M."/>
        </authorList>
    </citation>
    <scope>NUCLEOTIDE SEQUENCE [LARGE SCALE GENOMIC DNA]</scope>
    <source>
        <strain evidence="1 2">ChPhzS24</strain>
    </source>
</reference>
<accession>A0AAD1E400</accession>